<dbReference type="PANTHER" id="PTHR44154:SF1">
    <property type="entry name" value="QUINONE OXIDOREDUCTASE"/>
    <property type="match status" value="1"/>
</dbReference>
<organism evidence="4 5">
    <name type="scientific">Pseudomonas cichorii</name>
    <dbReference type="NCBI Taxonomy" id="36746"/>
    <lineage>
        <taxon>Bacteria</taxon>
        <taxon>Pseudomonadati</taxon>
        <taxon>Pseudomonadota</taxon>
        <taxon>Gammaproteobacteria</taxon>
        <taxon>Pseudomonadales</taxon>
        <taxon>Pseudomonadaceae</taxon>
        <taxon>Pseudomonas</taxon>
    </lineage>
</organism>
<evidence type="ECO:0000259" key="3">
    <source>
        <dbReference type="SMART" id="SM00829"/>
    </source>
</evidence>
<dbReference type="SMART" id="SM00829">
    <property type="entry name" value="PKS_ER"/>
    <property type="match status" value="1"/>
</dbReference>
<dbReference type="InterPro" id="IPR020843">
    <property type="entry name" value="ER"/>
</dbReference>
<protein>
    <recommendedName>
        <fullName evidence="2">Zinc-type alcohol dehydrogenase-like protein</fullName>
    </recommendedName>
</protein>
<reference evidence="4 5" key="1">
    <citation type="submission" date="2018-08" db="EMBL/GenBank/DDBJ databases">
        <title>Recombination of ecologically and evolutionarily significant loci maintains genetic cohesion in the Pseudomonas syringae species complex.</title>
        <authorList>
            <person name="Dillon M."/>
            <person name="Thakur S."/>
            <person name="Almeida R.N.D."/>
            <person name="Weir B.S."/>
            <person name="Guttman D.S."/>
        </authorList>
    </citation>
    <scope>NUCLEOTIDE SEQUENCE [LARGE SCALE GENOMIC DNA]</scope>
    <source>
        <strain evidence="4 5">ICMP 6917</strain>
    </source>
</reference>
<accession>A0A3M4WAN2</accession>
<dbReference type="InterPro" id="IPR013154">
    <property type="entry name" value="ADH-like_N"/>
</dbReference>
<dbReference type="NCBIfam" id="TIGR02817">
    <property type="entry name" value="adh_fam_1"/>
    <property type="match status" value="1"/>
</dbReference>
<comment type="similarity">
    <text evidence="2">Belongs to the zinc-containing alcohol dehydrogenase family. Quinone oxidoreductase subfamily.</text>
</comment>
<dbReference type="GO" id="GO:0016491">
    <property type="term" value="F:oxidoreductase activity"/>
    <property type="evidence" value="ECO:0007669"/>
    <property type="project" value="UniProtKB-KW"/>
</dbReference>
<dbReference type="AlphaFoldDB" id="A0A3M4WAN2"/>
<evidence type="ECO:0000256" key="1">
    <source>
        <dbReference type="ARBA" id="ARBA00022857"/>
    </source>
</evidence>
<keyword evidence="2" id="KW-0560">Oxidoreductase</keyword>
<sequence>MPHWPLPPTCPCSVPPQTDCPDQPPAQTTANHRNAAFQPRIIKIILKESTVLAAFIFNGNGESSAHQLSRLKEPCMKAIAYYQSLPISDLNALQDIELPEPVAGARDVLVKVKAISVNPVDTKVRQNVQPEAGAAKVLGWDVAGVVKAVGSEVTLFQPGDKVFYAGSLTRPGANSELHVVDERIVGHMPKTLSFAHAAALPLTAITAWELLFERLQIAEGHADKEQSLLIVGAAGGVGSILTQLARQLTSLKVIGTASRPETNAWVRDLGAHEVIDHSKPLSEELKRIGQNQVTHVASLTQTDLHLDQLVESLQPQGKLGLIDDPKALDISKLKRKSLSLHWEFMYTRSMFETPDMIEQHNLLNRVAELIDAGTLKTTFGEHFGTINAENLRRAHELLESGKAKGKIVLEGF</sequence>
<keyword evidence="1" id="KW-0521">NADP</keyword>
<dbReference type="SUPFAM" id="SSF50129">
    <property type="entry name" value="GroES-like"/>
    <property type="match status" value="1"/>
</dbReference>
<dbReference type="SUPFAM" id="SSF51735">
    <property type="entry name" value="NAD(P)-binding Rossmann-fold domains"/>
    <property type="match status" value="1"/>
</dbReference>
<dbReference type="Gene3D" id="3.40.50.720">
    <property type="entry name" value="NAD(P)-binding Rossmann-like Domain"/>
    <property type="match status" value="1"/>
</dbReference>
<dbReference type="Pfam" id="PF08240">
    <property type="entry name" value="ADH_N"/>
    <property type="match status" value="1"/>
</dbReference>
<gene>
    <name evidence="4" type="ORF">ALP84_100207</name>
</gene>
<evidence type="ECO:0000256" key="2">
    <source>
        <dbReference type="RuleBase" id="RU364000"/>
    </source>
</evidence>
<dbReference type="InterPro" id="IPR051603">
    <property type="entry name" value="Zinc-ADH_QOR/CCCR"/>
</dbReference>
<keyword evidence="2" id="KW-0862">Zinc</keyword>
<dbReference type="InterPro" id="IPR011032">
    <property type="entry name" value="GroES-like_sf"/>
</dbReference>
<dbReference type="PANTHER" id="PTHR44154">
    <property type="entry name" value="QUINONE OXIDOREDUCTASE"/>
    <property type="match status" value="1"/>
</dbReference>
<dbReference type="CDD" id="cd08252">
    <property type="entry name" value="AL_MDR"/>
    <property type="match status" value="1"/>
</dbReference>
<feature type="domain" description="Enoyl reductase (ER)" evidence="3">
    <location>
        <begin position="88"/>
        <end position="409"/>
    </location>
</feature>
<dbReference type="EMBL" id="RBRY01000036">
    <property type="protein sequence ID" value="RMR61096.1"/>
    <property type="molecule type" value="Genomic_DNA"/>
</dbReference>
<dbReference type="InterPro" id="IPR014182">
    <property type="entry name" value="ADH_Zn_typ-1"/>
</dbReference>
<dbReference type="InterPro" id="IPR036291">
    <property type="entry name" value="NAD(P)-bd_dom_sf"/>
</dbReference>
<comment type="caution">
    <text evidence="4">The sequence shown here is derived from an EMBL/GenBank/DDBJ whole genome shotgun (WGS) entry which is preliminary data.</text>
</comment>
<dbReference type="GO" id="GO:0008270">
    <property type="term" value="F:zinc ion binding"/>
    <property type="evidence" value="ECO:0007669"/>
    <property type="project" value="InterPro"/>
</dbReference>
<dbReference type="Gene3D" id="3.90.180.10">
    <property type="entry name" value="Medium-chain alcohol dehydrogenases, catalytic domain"/>
    <property type="match status" value="1"/>
</dbReference>
<keyword evidence="2" id="KW-0479">Metal-binding</keyword>
<evidence type="ECO:0000313" key="5">
    <source>
        <dbReference type="Proteomes" id="UP000278332"/>
    </source>
</evidence>
<evidence type="ECO:0000313" key="4">
    <source>
        <dbReference type="EMBL" id="RMR61096.1"/>
    </source>
</evidence>
<dbReference type="Proteomes" id="UP000278332">
    <property type="component" value="Unassembled WGS sequence"/>
</dbReference>
<proteinExistence type="inferred from homology"/>
<dbReference type="Pfam" id="PF13602">
    <property type="entry name" value="ADH_zinc_N_2"/>
    <property type="match status" value="1"/>
</dbReference>
<name>A0A3M4WAN2_PSECI</name>